<accession>A0ABY9DIP7</accession>
<dbReference type="PANTHER" id="PTHR18968:SF13">
    <property type="entry name" value="ACETOLACTATE SYNTHASE CATALYTIC SUBUNIT, MITOCHONDRIAL"/>
    <property type="match status" value="1"/>
</dbReference>
<evidence type="ECO:0000313" key="3">
    <source>
        <dbReference type="EMBL" id="WKA06898.1"/>
    </source>
</evidence>
<organism evidence="3 4">
    <name type="scientific">Vitis vinifera</name>
    <name type="common">Grape</name>
    <dbReference type="NCBI Taxonomy" id="29760"/>
    <lineage>
        <taxon>Eukaryota</taxon>
        <taxon>Viridiplantae</taxon>
        <taxon>Streptophyta</taxon>
        <taxon>Embryophyta</taxon>
        <taxon>Tracheophyta</taxon>
        <taxon>Spermatophyta</taxon>
        <taxon>Magnoliopsida</taxon>
        <taxon>eudicotyledons</taxon>
        <taxon>Gunneridae</taxon>
        <taxon>Pentapetalae</taxon>
        <taxon>rosids</taxon>
        <taxon>Vitales</taxon>
        <taxon>Vitaceae</taxon>
        <taxon>Viteae</taxon>
        <taxon>Vitis</taxon>
    </lineage>
</organism>
<comment type="similarity">
    <text evidence="1">Belongs to the TPP enzyme family.</text>
</comment>
<dbReference type="SUPFAM" id="SSF52518">
    <property type="entry name" value="Thiamin diphosphate-binding fold (THDP-binding)"/>
    <property type="match status" value="1"/>
</dbReference>
<dbReference type="InterPro" id="IPR029061">
    <property type="entry name" value="THDP-binding"/>
</dbReference>
<gene>
    <name evidence="3" type="ORF">VitviT2T_024776</name>
</gene>
<evidence type="ECO:0000256" key="1">
    <source>
        <dbReference type="ARBA" id="ARBA00007812"/>
    </source>
</evidence>
<evidence type="ECO:0000313" key="4">
    <source>
        <dbReference type="Proteomes" id="UP001227230"/>
    </source>
</evidence>
<dbReference type="InterPro" id="IPR011766">
    <property type="entry name" value="TPP_enzyme_TPP-bd"/>
</dbReference>
<dbReference type="Pfam" id="PF02775">
    <property type="entry name" value="TPP_enzyme_C"/>
    <property type="match status" value="1"/>
</dbReference>
<keyword evidence="4" id="KW-1185">Reference proteome</keyword>
<reference evidence="3 4" key="1">
    <citation type="journal article" date="2023" name="Hortic Res">
        <title>The complete reference genome for grapevine (Vitis vinifera L.) genetics and breeding.</title>
        <authorList>
            <person name="Shi X."/>
            <person name="Cao S."/>
            <person name="Wang X."/>
            <person name="Huang S."/>
            <person name="Wang Y."/>
            <person name="Liu Z."/>
            <person name="Liu W."/>
            <person name="Leng X."/>
            <person name="Peng Y."/>
            <person name="Wang N."/>
            <person name="Wang Y."/>
            <person name="Ma Z."/>
            <person name="Xu X."/>
            <person name="Zhang F."/>
            <person name="Xue H."/>
            <person name="Zhong H."/>
            <person name="Wang Y."/>
            <person name="Zhang K."/>
            <person name="Velt A."/>
            <person name="Avia K."/>
            <person name="Holtgrawe D."/>
            <person name="Grimplet J."/>
            <person name="Matus J.T."/>
            <person name="Ware D."/>
            <person name="Wu X."/>
            <person name="Wang H."/>
            <person name="Liu C."/>
            <person name="Fang Y."/>
            <person name="Rustenholz C."/>
            <person name="Cheng Z."/>
            <person name="Xiao H."/>
            <person name="Zhou Y."/>
        </authorList>
    </citation>
    <scope>NUCLEOTIDE SEQUENCE [LARGE SCALE GENOMIC DNA]</scope>
    <source>
        <strain evidence="4">cv. Pinot noir / PN40024</strain>
        <tissue evidence="3">Leaf</tissue>
    </source>
</reference>
<proteinExistence type="inferred from homology"/>
<sequence length="128" mass="13748">MGFGLPAAMGAALAKPDAIVVDIDGGGSFMMNIQELATIQVENLSVKIMLLNKQHLGMAQVFPDMLMFSEACNITTARVTKKVELREVIEKMLKTPGPYLLDVLVPYQAQVLQLIPDGGTFKGAIKGA</sequence>
<feature type="domain" description="Thiamine pyrophosphate enzyme TPP-binding" evidence="2">
    <location>
        <begin position="1"/>
        <end position="103"/>
    </location>
</feature>
<dbReference type="Gene3D" id="3.40.50.970">
    <property type="match status" value="1"/>
</dbReference>
<dbReference type="InterPro" id="IPR045229">
    <property type="entry name" value="TPP_enz"/>
</dbReference>
<dbReference type="EMBL" id="CP126663">
    <property type="protein sequence ID" value="WKA06898.1"/>
    <property type="molecule type" value="Genomic_DNA"/>
</dbReference>
<dbReference type="Proteomes" id="UP001227230">
    <property type="component" value="Chromosome 16"/>
</dbReference>
<name>A0ABY9DIP7_VITVI</name>
<dbReference type="PANTHER" id="PTHR18968">
    <property type="entry name" value="THIAMINE PYROPHOSPHATE ENZYMES"/>
    <property type="match status" value="1"/>
</dbReference>
<evidence type="ECO:0000259" key="2">
    <source>
        <dbReference type="Pfam" id="PF02775"/>
    </source>
</evidence>
<protein>
    <recommendedName>
        <fullName evidence="2">Thiamine pyrophosphate enzyme TPP-binding domain-containing protein</fullName>
    </recommendedName>
</protein>